<comment type="caution">
    <text evidence="1">The sequence shown here is derived from an EMBL/GenBank/DDBJ whole genome shotgun (WGS) entry which is preliminary data.</text>
</comment>
<name>A0ACB9K426_9ASTR</name>
<reference evidence="1 2" key="2">
    <citation type="journal article" date="2022" name="Mol. Ecol. Resour.">
        <title>The genomes of chicory, endive, great burdock and yacon provide insights into Asteraceae paleo-polyploidization history and plant inulin production.</title>
        <authorList>
            <person name="Fan W."/>
            <person name="Wang S."/>
            <person name="Wang H."/>
            <person name="Wang A."/>
            <person name="Jiang F."/>
            <person name="Liu H."/>
            <person name="Zhao H."/>
            <person name="Xu D."/>
            <person name="Zhang Y."/>
        </authorList>
    </citation>
    <scope>NUCLEOTIDE SEQUENCE [LARGE SCALE GENOMIC DNA]</scope>
    <source>
        <strain evidence="2">cv. Yunnan</strain>
        <tissue evidence="1">Leaves</tissue>
    </source>
</reference>
<organism evidence="1 2">
    <name type="scientific">Smallanthus sonchifolius</name>
    <dbReference type="NCBI Taxonomy" id="185202"/>
    <lineage>
        <taxon>Eukaryota</taxon>
        <taxon>Viridiplantae</taxon>
        <taxon>Streptophyta</taxon>
        <taxon>Embryophyta</taxon>
        <taxon>Tracheophyta</taxon>
        <taxon>Spermatophyta</taxon>
        <taxon>Magnoliopsida</taxon>
        <taxon>eudicotyledons</taxon>
        <taxon>Gunneridae</taxon>
        <taxon>Pentapetalae</taxon>
        <taxon>asterids</taxon>
        <taxon>campanulids</taxon>
        <taxon>Asterales</taxon>
        <taxon>Asteraceae</taxon>
        <taxon>Asteroideae</taxon>
        <taxon>Heliantheae alliance</taxon>
        <taxon>Millerieae</taxon>
        <taxon>Smallanthus</taxon>
    </lineage>
</organism>
<evidence type="ECO:0000313" key="2">
    <source>
        <dbReference type="Proteomes" id="UP001056120"/>
    </source>
</evidence>
<accession>A0ACB9K426</accession>
<reference evidence="2" key="1">
    <citation type="journal article" date="2022" name="Mol. Ecol. Resour.">
        <title>The genomes of chicory, endive, great burdock and yacon provide insights into Asteraceae palaeo-polyploidization history and plant inulin production.</title>
        <authorList>
            <person name="Fan W."/>
            <person name="Wang S."/>
            <person name="Wang H."/>
            <person name="Wang A."/>
            <person name="Jiang F."/>
            <person name="Liu H."/>
            <person name="Zhao H."/>
            <person name="Xu D."/>
            <person name="Zhang Y."/>
        </authorList>
    </citation>
    <scope>NUCLEOTIDE SEQUENCE [LARGE SCALE GENOMIC DNA]</scope>
    <source>
        <strain evidence="2">cv. Yunnan</strain>
    </source>
</reference>
<dbReference type="EMBL" id="CM042018">
    <property type="protein sequence ID" value="KAI3827024.1"/>
    <property type="molecule type" value="Genomic_DNA"/>
</dbReference>
<evidence type="ECO:0000313" key="1">
    <source>
        <dbReference type="EMBL" id="KAI3827024.1"/>
    </source>
</evidence>
<gene>
    <name evidence="1" type="ORF">L1987_01085</name>
</gene>
<keyword evidence="2" id="KW-1185">Reference proteome</keyword>
<protein>
    <submittedName>
        <fullName evidence="1">Uncharacterized protein</fullName>
    </submittedName>
</protein>
<dbReference type="Proteomes" id="UP001056120">
    <property type="component" value="Linkage Group LG01"/>
</dbReference>
<proteinExistence type="predicted"/>
<sequence length="127" mass="13835">MVMWHQCQLHQTLDGVRTRSCGYIQGGGDDGRSSGVGDATGGVMASAEGRARHSTVVARVMTVEGEVWVLVEVVGEVRKMVQGIEELGTTSNHQDNSREVDHDDCNKREPNPRLSKEVLLSCVICRA</sequence>